<dbReference type="Proteomes" id="UP000663872">
    <property type="component" value="Unassembled WGS sequence"/>
</dbReference>
<proteinExistence type="predicted"/>
<dbReference type="EMBL" id="CAJNYV010003507">
    <property type="protein sequence ID" value="CAF3583729.1"/>
    <property type="molecule type" value="Genomic_DNA"/>
</dbReference>
<dbReference type="InterPro" id="IPR015946">
    <property type="entry name" value="KH_dom-like_a/b"/>
</dbReference>
<feature type="region of interest" description="Disordered" evidence="1">
    <location>
        <begin position="294"/>
        <end position="319"/>
    </location>
</feature>
<evidence type="ECO:0000313" key="3">
    <source>
        <dbReference type="EMBL" id="CAF3549999.1"/>
    </source>
</evidence>
<evidence type="ECO:0000256" key="1">
    <source>
        <dbReference type="SAM" id="MobiDB-lite"/>
    </source>
</evidence>
<dbReference type="PANTHER" id="PTHR14725">
    <property type="entry name" value="RIBOSOME-BINDING FACTOR A, MITOCHONDRIAL-RELATED"/>
    <property type="match status" value="1"/>
</dbReference>
<dbReference type="Proteomes" id="UP000663825">
    <property type="component" value="Unassembled WGS sequence"/>
</dbReference>
<dbReference type="Proteomes" id="UP000663848">
    <property type="component" value="Unassembled WGS sequence"/>
</dbReference>
<feature type="compositionally biased region" description="Basic and acidic residues" evidence="1">
    <location>
        <begin position="306"/>
        <end position="319"/>
    </location>
</feature>
<name>A0A817N414_9BILA</name>
<dbReference type="PANTHER" id="PTHR14725:SF0">
    <property type="entry name" value="RIBOSOME-BINDING FACTOR A, MITOCHONDRIAL-RELATED"/>
    <property type="match status" value="1"/>
</dbReference>
<dbReference type="EMBL" id="CAJOBR010000079">
    <property type="protein sequence ID" value="CAF4461043.1"/>
    <property type="molecule type" value="Genomic_DNA"/>
</dbReference>
<evidence type="ECO:0000313" key="4">
    <source>
        <dbReference type="EMBL" id="CAF3583729.1"/>
    </source>
</evidence>
<sequence length="319" mass="37027">MFLKPYQLGNKSKQIYDVFKRNYNLKKLTIQMEKNPHMKKIMEEQLQKRQSQGVLKKLIDKRSSDYKEYFPRSSDPSVIKRLKHVSYDHIGQKRAVHLSKILRSFVADRIGSGEIGDILAGKNFQITNIIVPVDLNRIEILWWSPDDETKIIEDLLTTAGEDLKTAIRHAQLLPSLPPIVFKRDNFRLEHDQINHLLDIVDTGTSDNVSISTNVPERNDLYDSDRTVILRKLSGPTSIDEDDNKNNGTLTDINKLSPEQLQRRMKAFALTKRMKRMQEQRSAIYGIMAIEKERQNDEHFSLNQTTDGDHEQQENEQKSS</sequence>
<dbReference type="EMBL" id="CAJOBS010001393">
    <property type="protein sequence ID" value="CAF4725882.1"/>
    <property type="molecule type" value="Genomic_DNA"/>
</dbReference>
<dbReference type="AlphaFoldDB" id="A0A817N414"/>
<dbReference type="Proteomes" id="UP000663873">
    <property type="component" value="Unassembled WGS sequence"/>
</dbReference>
<comment type="caution">
    <text evidence="2">The sequence shown here is derived from an EMBL/GenBank/DDBJ whole genome shotgun (WGS) entry which is preliminary data.</text>
</comment>
<dbReference type="InterPro" id="IPR039212">
    <property type="entry name" value="RBFA_mitochondrial"/>
</dbReference>
<accession>A0A817N414</accession>
<dbReference type="EMBL" id="CAJNYT010003321">
    <property type="protein sequence ID" value="CAF3549999.1"/>
    <property type="molecule type" value="Genomic_DNA"/>
</dbReference>
<dbReference type="EMBL" id="CAJOBP010000407">
    <property type="protein sequence ID" value="CAF4174234.1"/>
    <property type="molecule type" value="Genomic_DNA"/>
</dbReference>
<dbReference type="InterPro" id="IPR023799">
    <property type="entry name" value="RbfA_dom_sf"/>
</dbReference>
<dbReference type="Proteomes" id="UP000663865">
    <property type="component" value="Unassembled WGS sequence"/>
</dbReference>
<dbReference type="OrthoDB" id="551896at2759"/>
<evidence type="ECO:0000313" key="6">
    <source>
        <dbReference type="EMBL" id="CAF4461043.1"/>
    </source>
</evidence>
<evidence type="ECO:0000313" key="8">
    <source>
        <dbReference type="Proteomes" id="UP000663825"/>
    </source>
</evidence>
<dbReference type="Proteomes" id="UP000663838">
    <property type="component" value="Unassembled WGS sequence"/>
</dbReference>
<protein>
    <submittedName>
        <fullName evidence="2">Uncharacterized protein</fullName>
    </submittedName>
</protein>
<dbReference type="EMBL" id="CAJNXB010000728">
    <property type="protein sequence ID" value="CAF3089406.1"/>
    <property type="molecule type" value="Genomic_DNA"/>
</dbReference>
<evidence type="ECO:0000313" key="5">
    <source>
        <dbReference type="EMBL" id="CAF4174234.1"/>
    </source>
</evidence>
<keyword evidence="9" id="KW-1185">Reference proteome</keyword>
<gene>
    <name evidence="3" type="ORF">GRG538_LOCUS20189</name>
    <name evidence="4" type="ORF">KIK155_LOCUS20083</name>
    <name evidence="6" type="ORF">QYT958_LOCUS1427</name>
    <name evidence="2" type="ORF">TIS948_LOCUS6255</name>
    <name evidence="7" type="ORF">TOA249_LOCUS18576</name>
    <name evidence="5" type="ORF">UJA718_LOCUS4896</name>
</gene>
<organism evidence="2 8">
    <name type="scientific">Rotaria socialis</name>
    <dbReference type="NCBI Taxonomy" id="392032"/>
    <lineage>
        <taxon>Eukaryota</taxon>
        <taxon>Metazoa</taxon>
        <taxon>Spiralia</taxon>
        <taxon>Gnathifera</taxon>
        <taxon>Rotifera</taxon>
        <taxon>Eurotatoria</taxon>
        <taxon>Bdelloidea</taxon>
        <taxon>Philodinida</taxon>
        <taxon>Philodinidae</taxon>
        <taxon>Rotaria</taxon>
    </lineage>
</organism>
<reference evidence="2" key="1">
    <citation type="submission" date="2021-02" db="EMBL/GenBank/DDBJ databases">
        <authorList>
            <person name="Nowell W R."/>
        </authorList>
    </citation>
    <scope>NUCLEOTIDE SEQUENCE</scope>
</reference>
<evidence type="ECO:0000313" key="9">
    <source>
        <dbReference type="Proteomes" id="UP000663873"/>
    </source>
</evidence>
<evidence type="ECO:0000313" key="2">
    <source>
        <dbReference type="EMBL" id="CAF3089406.1"/>
    </source>
</evidence>
<dbReference type="SUPFAM" id="SSF89919">
    <property type="entry name" value="Ribosome-binding factor A, RbfA"/>
    <property type="match status" value="1"/>
</dbReference>
<evidence type="ECO:0000313" key="7">
    <source>
        <dbReference type="EMBL" id="CAF4725882.1"/>
    </source>
</evidence>
<dbReference type="Gene3D" id="3.30.300.20">
    <property type="match status" value="1"/>
</dbReference>